<dbReference type="EMBL" id="VFJB01000009">
    <property type="protein sequence ID" value="KAA0257209.1"/>
    <property type="molecule type" value="Genomic_DNA"/>
</dbReference>
<dbReference type="AlphaFoldDB" id="A0A5A8F1R4"/>
<keyword evidence="2" id="KW-1185">Reference proteome</keyword>
<evidence type="ECO:0000313" key="1">
    <source>
        <dbReference type="EMBL" id="KAA0257209.1"/>
    </source>
</evidence>
<reference evidence="1 2" key="1">
    <citation type="submission" date="2019-06" db="EMBL/GenBank/DDBJ databases">
        <title>Genomic insights into carbon and energy metabolism of Deferribacter autotrophicus revealed new metabolic traits in the phylum Deferribacteres.</title>
        <authorList>
            <person name="Slobodkin A.I."/>
            <person name="Slobodkina G.B."/>
            <person name="Allioux M."/>
            <person name="Alain K."/>
            <person name="Jebbar M."/>
            <person name="Shadrin V."/>
            <person name="Kublanov I.V."/>
            <person name="Toshchakov S.V."/>
            <person name="Bonch-Osmolovskaya E.A."/>
        </authorList>
    </citation>
    <scope>NUCLEOTIDE SEQUENCE [LARGE SCALE GENOMIC DNA]</scope>
    <source>
        <strain evidence="1 2">SL50</strain>
    </source>
</reference>
<evidence type="ECO:0008006" key="3">
    <source>
        <dbReference type="Google" id="ProtNLM"/>
    </source>
</evidence>
<gene>
    <name evidence="1" type="ORF">FHQ18_11635</name>
</gene>
<comment type="caution">
    <text evidence="1">The sequence shown here is derived from an EMBL/GenBank/DDBJ whole genome shotgun (WGS) entry which is preliminary data.</text>
</comment>
<sequence length="135" mass="15564">MFSDIDNAIVQKLKEVFFGTPLENNIFPVIFRDDLRNRPLRFPAVRVVFLGMNQTEDLSVPNTEIVSRLNYGVFYYFRSFKEKDGANIYPDLLKIVDSLKNLQTARGVLQAESCQLVANDGYYAYMCEFSIETVI</sequence>
<dbReference type="RefSeq" id="WP_149267350.1">
    <property type="nucleotide sequence ID" value="NZ_VFJB01000009.1"/>
</dbReference>
<protein>
    <recommendedName>
        <fullName evidence="3">DUF3168 domain-containing protein</fullName>
    </recommendedName>
</protein>
<proteinExistence type="predicted"/>
<dbReference type="Proteomes" id="UP000322876">
    <property type="component" value="Unassembled WGS sequence"/>
</dbReference>
<accession>A0A5A8F1R4</accession>
<organism evidence="1 2">
    <name type="scientific">Deferribacter autotrophicus</name>
    <dbReference type="NCBI Taxonomy" id="500465"/>
    <lineage>
        <taxon>Bacteria</taxon>
        <taxon>Pseudomonadati</taxon>
        <taxon>Deferribacterota</taxon>
        <taxon>Deferribacteres</taxon>
        <taxon>Deferribacterales</taxon>
        <taxon>Deferribacteraceae</taxon>
        <taxon>Deferribacter</taxon>
    </lineage>
</organism>
<evidence type="ECO:0000313" key="2">
    <source>
        <dbReference type="Proteomes" id="UP000322876"/>
    </source>
</evidence>
<name>A0A5A8F1R4_9BACT</name>